<evidence type="ECO:0000256" key="2">
    <source>
        <dbReference type="SAM" id="SignalP"/>
    </source>
</evidence>
<keyword evidence="4" id="KW-1185">Reference proteome</keyword>
<reference evidence="3 4" key="1">
    <citation type="submission" date="2016-09" db="EMBL/GenBank/DDBJ databases">
        <title>Extensive genetic diversity and differential bi-allelic expression allows diatom success in the polar Southern Ocean.</title>
        <authorList>
            <consortium name="DOE Joint Genome Institute"/>
            <person name="Mock T."/>
            <person name="Otillar R.P."/>
            <person name="Strauss J."/>
            <person name="Dupont C."/>
            <person name="Frickenhaus S."/>
            <person name="Maumus F."/>
            <person name="Mcmullan M."/>
            <person name="Sanges R."/>
            <person name="Schmutz J."/>
            <person name="Toseland A."/>
            <person name="Valas R."/>
            <person name="Veluchamy A."/>
            <person name="Ward B.J."/>
            <person name="Allen A."/>
            <person name="Barry K."/>
            <person name="Falciatore A."/>
            <person name="Ferrante M."/>
            <person name="Fortunato A.E."/>
            <person name="Gloeckner G."/>
            <person name="Gruber A."/>
            <person name="Hipkin R."/>
            <person name="Janech M."/>
            <person name="Kroth P."/>
            <person name="Leese F."/>
            <person name="Lindquist E."/>
            <person name="Lyon B.R."/>
            <person name="Martin J."/>
            <person name="Mayer C."/>
            <person name="Parker M."/>
            <person name="Quesneville H."/>
            <person name="Raymond J."/>
            <person name="Uhlig C."/>
            <person name="Valentin K.U."/>
            <person name="Worden A.Z."/>
            <person name="Armbrust E.V."/>
            <person name="Bowler C."/>
            <person name="Green B."/>
            <person name="Moulton V."/>
            <person name="Van Oosterhout C."/>
            <person name="Grigoriev I."/>
        </authorList>
    </citation>
    <scope>NUCLEOTIDE SEQUENCE [LARGE SCALE GENOMIC DNA]</scope>
    <source>
        <strain evidence="3 4">CCMP1102</strain>
    </source>
</reference>
<name>A0A1E7FA85_9STRA</name>
<dbReference type="Proteomes" id="UP000095751">
    <property type="component" value="Unassembled WGS sequence"/>
</dbReference>
<dbReference type="OrthoDB" id="44223at2759"/>
<feature type="region of interest" description="Disordered" evidence="1">
    <location>
        <begin position="109"/>
        <end position="134"/>
    </location>
</feature>
<organism evidence="3 4">
    <name type="scientific">Fragilariopsis cylindrus CCMP1102</name>
    <dbReference type="NCBI Taxonomy" id="635003"/>
    <lineage>
        <taxon>Eukaryota</taxon>
        <taxon>Sar</taxon>
        <taxon>Stramenopiles</taxon>
        <taxon>Ochrophyta</taxon>
        <taxon>Bacillariophyta</taxon>
        <taxon>Bacillariophyceae</taxon>
        <taxon>Bacillariophycidae</taxon>
        <taxon>Bacillariales</taxon>
        <taxon>Bacillariaceae</taxon>
        <taxon>Fragilariopsis</taxon>
    </lineage>
</organism>
<protein>
    <submittedName>
        <fullName evidence="3">Uncharacterized protein</fullName>
    </submittedName>
</protein>
<evidence type="ECO:0000256" key="1">
    <source>
        <dbReference type="SAM" id="MobiDB-lite"/>
    </source>
</evidence>
<sequence length="380" mass="43134">MFWHIVPMMMMFVTSLILPRNNTINNNNNIDNIINKENKNKNKHSNRRVVVSPAFKSKHNDNKDKWFGIGRRQFYQQSIVVGAAVLYPTTKGSAAAAATVVADDERQDIMISPSSPQKSSTPLSSLTKKPSAPTSALLPATRAKIWIENSHKILGDTTRDGDKTLEDLNYALTHRPKLFVLQGEEPVSRISSSFTAKNGNDDINSNNNAFSSPGARIGARIQWGMLQSQESKNERENDLRAAFNFYTQQLEFDSNSYAWTGSAEERKRRIRDDRIPTPRSVIVSDLDLRDLYRNQLLTALDDVTAEVNYQFRQLQQQRLKESNTVDNTGEGQKIVVDLTDTVDLMNQVYVVCTKWFDMIDKSDVEKAEDVVRNEQQSEIQ</sequence>
<feature type="signal peptide" evidence="2">
    <location>
        <begin position="1"/>
        <end position="19"/>
    </location>
</feature>
<keyword evidence="2" id="KW-0732">Signal</keyword>
<feature type="chain" id="PRO_5009192867" evidence="2">
    <location>
        <begin position="20"/>
        <end position="380"/>
    </location>
</feature>
<gene>
    <name evidence="3" type="ORF">FRACYDRAFT_239750</name>
</gene>
<dbReference type="InParanoid" id="A0A1E7FA85"/>
<proteinExistence type="predicted"/>
<accession>A0A1E7FA85</accession>
<dbReference type="KEGG" id="fcy:FRACYDRAFT_239750"/>
<evidence type="ECO:0000313" key="4">
    <source>
        <dbReference type="Proteomes" id="UP000095751"/>
    </source>
</evidence>
<feature type="compositionally biased region" description="Low complexity" evidence="1">
    <location>
        <begin position="112"/>
        <end position="131"/>
    </location>
</feature>
<evidence type="ECO:0000313" key="3">
    <source>
        <dbReference type="EMBL" id="OEU15067.1"/>
    </source>
</evidence>
<dbReference type="AlphaFoldDB" id="A0A1E7FA85"/>
<dbReference type="EMBL" id="KV784359">
    <property type="protein sequence ID" value="OEU15067.1"/>
    <property type="molecule type" value="Genomic_DNA"/>
</dbReference>